<keyword evidence="1" id="KW-0238">DNA-binding</keyword>
<evidence type="ECO:0000313" key="3">
    <source>
        <dbReference type="EMBL" id="RVT89127.1"/>
    </source>
</evidence>
<feature type="domain" description="HTH tetR-type" evidence="2">
    <location>
        <begin position="14"/>
        <end position="53"/>
    </location>
</feature>
<reference evidence="3 4" key="1">
    <citation type="submission" date="2019-01" db="EMBL/GenBank/DDBJ databases">
        <authorList>
            <person name="Chen W.-M."/>
        </authorList>
    </citation>
    <scope>NUCLEOTIDE SEQUENCE [LARGE SCALE GENOMIC DNA]</scope>
    <source>
        <strain evidence="3 4">CCP-7</strain>
    </source>
</reference>
<comment type="caution">
    <text evidence="3">The sequence shown here is derived from an EMBL/GenBank/DDBJ whole genome shotgun (WGS) entry which is preliminary data.</text>
</comment>
<accession>A0A437LUT4</accession>
<dbReference type="InterPro" id="IPR009057">
    <property type="entry name" value="Homeodomain-like_sf"/>
</dbReference>
<dbReference type="GO" id="GO:0003677">
    <property type="term" value="F:DNA binding"/>
    <property type="evidence" value="ECO:0007669"/>
    <property type="project" value="UniProtKB-KW"/>
</dbReference>
<dbReference type="RefSeq" id="WP_127746717.1">
    <property type="nucleotide sequence ID" value="NZ_SACN01000006.1"/>
</dbReference>
<dbReference type="Proteomes" id="UP000282971">
    <property type="component" value="Unassembled WGS sequence"/>
</dbReference>
<keyword evidence="4" id="KW-1185">Reference proteome</keyword>
<evidence type="ECO:0000259" key="2">
    <source>
        <dbReference type="Pfam" id="PF00440"/>
    </source>
</evidence>
<dbReference type="AlphaFoldDB" id="A0A437LUT4"/>
<protein>
    <submittedName>
        <fullName evidence="3">TetR/AcrR family transcriptional regulator</fullName>
    </submittedName>
</protein>
<dbReference type="Pfam" id="PF00440">
    <property type="entry name" value="TetR_N"/>
    <property type="match status" value="1"/>
</dbReference>
<dbReference type="InterPro" id="IPR001647">
    <property type="entry name" value="HTH_TetR"/>
</dbReference>
<gene>
    <name evidence="3" type="ORF">EOD43_22675</name>
</gene>
<dbReference type="OrthoDB" id="2356263at2"/>
<name>A0A437LUT4_9SPHN</name>
<dbReference type="SUPFAM" id="SSF46689">
    <property type="entry name" value="Homeodomain-like"/>
    <property type="match status" value="1"/>
</dbReference>
<proteinExistence type="predicted"/>
<evidence type="ECO:0000313" key="4">
    <source>
        <dbReference type="Proteomes" id="UP000282971"/>
    </source>
</evidence>
<sequence length="190" mass="20366">MTKTKRRSATAPGLIEAGERLFARHGIHGVALRQIAAEAGSANSSAVHYHFGDAHGFVRAIFAHRLPALEAARVDLMRAAEARGEPDVGALLDMLFRPFVAGSDNEGYASYAAFLLEVRKAGWLSDWDEMAGPVTKSLPRRILAQMGAQGVPDAQWRLETITMMIIAAIAAGQADRYDALVQIGTAALLA</sequence>
<evidence type="ECO:0000256" key="1">
    <source>
        <dbReference type="ARBA" id="ARBA00023125"/>
    </source>
</evidence>
<dbReference type="Gene3D" id="1.10.357.10">
    <property type="entry name" value="Tetracycline Repressor, domain 2"/>
    <property type="match status" value="1"/>
</dbReference>
<dbReference type="EMBL" id="SACN01000006">
    <property type="protein sequence ID" value="RVT89127.1"/>
    <property type="molecule type" value="Genomic_DNA"/>
</dbReference>
<organism evidence="3 4">
    <name type="scientific">Sphingomonas crocodyli</name>
    <dbReference type="NCBI Taxonomy" id="1979270"/>
    <lineage>
        <taxon>Bacteria</taxon>
        <taxon>Pseudomonadati</taxon>
        <taxon>Pseudomonadota</taxon>
        <taxon>Alphaproteobacteria</taxon>
        <taxon>Sphingomonadales</taxon>
        <taxon>Sphingomonadaceae</taxon>
        <taxon>Sphingomonas</taxon>
    </lineage>
</organism>